<keyword evidence="6" id="KW-0597">Phosphoprotein</keyword>
<dbReference type="InterPro" id="IPR003594">
    <property type="entry name" value="HATPase_dom"/>
</dbReference>
<keyword evidence="11" id="KW-0067">ATP-binding</keyword>
<dbReference type="GO" id="GO:0005886">
    <property type="term" value="C:plasma membrane"/>
    <property type="evidence" value="ECO:0007669"/>
    <property type="project" value="UniProtKB-SubCell"/>
</dbReference>
<dbReference type="SUPFAM" id="SSF47384">
    <property type="entry name" value="Homodimeric domain of signal transducing histidine kinase"/>
    <property type="match status" value="1"/>
</dbReference>
<dbReference type="InterPro" id="IPR036890">
    <property type="entry name" value="HATPase_C_sf"/>
</dbReference>
<dbReference type="Gene3D" id="6.10.340.10">
    <property type="match status" value="1"/>
</dbReference>
<evidence type="ECO:0000256" key="9">
    <source>
        <dbReference type="ARBA" id="ARBA00022741"/>
    </source>
</evidence>
<evidence type="ECO:0000256" key="15">
    <source>
        <dbReference type="SAM" id="Phobius"/>
    </source>
</evidence>
<dbReference type="InterPro" id="IPR036097">
    <property type="entry name" value="HisK_dim/P_sf"/>
</dbReference>
<feature type="transmembrane region" description="Helical" evidence="15">
    <location>
        <begin position="20"/>
        <end position="41"/>
    </location>
</feature>
<dbReference type="PROSITE" id="PS50885">
    <property type="entry name" value="HAMP"/>
    <property type="match status" value="1"/>
</dbReference>
<dbReference type="FunFam" id="1.10.287.130:FF:000001">
    <property type="entry name" value="Two-component sensor histidine kinase"/>
    <property type="match status" value="1"/>
</dbReference>
<dbReference type="Pfam" id="PF02518">
    <property type="entry name" value="HATPase_c"/>
    <property type="match status" value="1"/>
</dbReference>
<dbReference type="InterPro" id="IPR003661">
    <property type="entry name" value="HisK_dim/P_dom"/>
</dbReference>
<protein>
    <recommendedName>
        <fullName evidence="4">Signal transduction histidine-protein kinase ArlS</fullName>
        <ecNumber evidence="3">2.7.13.3</ecNumber>
    </recommendedName>
</protein>
<keyword evidence="14 15" id="KW-0472">Membrane</keyword>
<feature type="domain" description="Histidine kinase" evidence="16">
    <location>
        <begin position="252"/>
        <end position="470"/>
    </location>
</feature>
<feature type="transmembrane region" description="Helical" evidence="15">
    <location>
        <begin position="166"/>
        <end position="190"/>
    </location>
</feature>
<evidence type="ECO:0000256" key="10">
    <source>
        <dbReference type="ARBA" id="ARBA00022777"/>
    </source>
</evidence>
<evidence type="ECO:0000313" key="18">
    <source>
        <dbReference type="EMBL" id="MDR4328436.1"/>
    </source>
</evidence>
<evidence type="ECO:0000256" key="6">
    <source>
        <dbReference type="ARBA" id="ARBA00022553"/>
    </source>
</evidence>
<evidence type="ECO:0000259" key="16">
    <source>
        <dbReference type="PROSITE" id="PS50109"/>
    </source>
</evidence>
<feature type="domain" description="HAMP" evidence="17">
    <location>
        <begin position="191"/>
        <end position="244"/>
    </location>
</feature>
<dbReference type="SMART" id="SM00388">
    <property type="entry name" value="HisKA"/>
    <property type="match status" value="1"/>
</dbReference>
<keyword evidence="12 15" id="KW-1133">Transmembrane helix</keyword>
<dbReference type="EC" id="2.7.13.3" evidence="3"/>
<dbReference type="SMART" id="SM00387">
    <property type="entry name" value="HATPase_c"/>
    <property type="match status" value="1"/>
</dbReference>
<dbReference type="Pfam" id="PF00512">
    <property type="entry name" value="HisKA"/>
    <property type="match status" value="1"/>
</dbReference>
<evidence type="ECO:0000259" key="17">
    <source>
        <dbReference type="PROSITE" id="PS50885"/>
    </source>
</evidence>
<name>A0AAJ2DN89_9BACI</name>
<accession>A0AAJ2DN89</accession>
<dbReference type="EMBL" id="VLYX01000031">
    <property type="protein sequence ID" value="MDR4328436.1"/>
    <property type="molecule type" value="Genomic_DNA"/>
</dbReference>
<comment type="caution">
    <text evidence="18">The sequence shown here is derived from an EMBL/GenBank/DDBJ whole genome shotgun (WGS) entry which is preliminary data.</text>
</comment>
<dbReference type="Proteomes" id="UP001248134">
    <property type="component" value="Unassembled WGS sequence"/>
</dbReference>
<evidence type="ECO:0000256" key="4">
    <source>
        <dbReference type="ARBA" id="ARBA00015735"/>
    </source>
</evidence>
<evidence type="ECO:0000256" key="2">
    <source>
        <dbReference type="ARBA" id="ARBA00004651"/>
    </source>
</evidence>
<dbReference type="Pfam" id="PF00672">
    <property type="entry name" value="HAMP"/>
    <property type="match status" value="1"/>
</dbReference>
<gene>
    <name evidence="18" type="ORF">FOS08_21735</name>
</gene>
<evidence type="ECO:0000256" key="14">
    <source>
        <dbReference type="ARBA" id="ARBA00023136"/>
    </source>
</evidence>
<dbReference type="SMART" id="SM00304">
    <property type="entry name" value="HAMP"/>
    <property type="match status" value="1"/>
</dbReference>
<keyword evidence="9" id="KW-0547">Nucleotide-binding</keyword>
<keyword evidence="10 18" id="KW-0418">Kinase</keyword>
<dbReference type="RefSeq" id="WP_041488752.1">
    <property type="nucleotide sequence ID" value="NZ_CM000743.1"/>
</dbReference>
<dbReference type="GO" id="GO:0000155">
    <property type="term" value="F:phosphorelay sensor kinase activity"/>
    <property type="evidence" value="ECO:0007669"/>
    <property type="project" value="InterPro"/>
</dbReference>
<dbReference type="InterPro" id="IPR003660">
    <property type="entry name" value="HAMP_dom"/>
</dbReference>
<dbReference type="GO" id="GO:0005524">
    <property type="term" value="F:ATP binding"/>
    <property type="evidence" value="ECO:0007669"/>
    <property type="project" value="UniProtKB-KW"/>
</dbReference>
<evidence type="ECO:0000256" key="8">
    <source>
        <dbReference type="ARBA" id="ARBA00022692"/>
    </source>
</evidence>
<dbReference type="Pfam" id="PF18719">
    <property type="entry name" value="ArlS_N"/>
    <property type="match status" value="1"/>
</dbReference>
<evidence type="ECO:0000256" key="1">
    <source>
        <dbReference type="ARBA" id="ARBA00000085"/>
    </source>
</evidence>
<dbReference type="FunFam" id="3.30.565.10:FF:000006">
    <property type="entry name" value="Sensor histidine kinase WalK"/>
    <property type="match status" value="1"/>
</dbReference>
<dbReference type="PROSITE" id="PS50109">
    <property type="entry name" value="HIS_KIN"/>
    <property type="match status" value="1"/>
</dbReference>
<evidence type="ECO:0000256" key="12">
    <source>
        <dbReference type="ARBA" id="ARBA00022989"/>
    </source>
</evidence>
<dbReference type="Gene3D" id="1.10.287.130">
    <property type="match status" value="1"/>
</dbReference>
<evidence type="ECO:0000256" key="7">
    <source>
        <dbReference type="ARBA" id="ARBA00022679"/>
    </source>
</evidence>
<dbReference type="AlphaFoldDB" id="A0AAJ2DN89"/>
<comment type="subcellular location">
    <subcellularLocation>
        <location evidence="2">Cell membrane</location>
        <topology evidence="2">Multi-pass membrane protein</topology>
    </subcellularLocation>
</comment>
<keyword evidence="8 15" id="KW-0812">Transmembrane</keyword>
<evidence type="ECO:0000256" key="3">
    <source>
        <dbReference type="ARBA" id="ARBA00012438"/>
    </source>
</evidence>
<dbReference type="CDD" id="cd06225">
    <property type="entry name" value="HAMP"/>
    <property type="match status" value="1"/>
</dbReference>
<dbReference type="CDD" id="cd00075">
    <property type="entry name" value="HATPase"/>
    <property type="match status" value="1"/>
</dbReference>
<sequence length="475" mass="54780">MIKNFAQRIRNLPIKWKLTLWSTTLLFILFALYNVLQFIVINQWTVDYEKKQMNRQVKEIAAYFTDKKETLSNQTIENSKDFLNNMNDKHQIIRILDKDGQPIVSISRDFNPRWAPPKSVTQPEAYIKRHLEDRILIERMPIQTATFMGTIEVGKNLEAFDHLLKIIFVVMVAAGIGGLILSFLGGTIIAKQLLLSVQNITDTMNRIKTNGLKERVPVRENNDELAKLGILFNELMDDVEKSFLQQKQFVEDASHELRTPLTIIQGHLSMLNRWGKDDPVILQKSLQSSLKEVDRLNKLVSELLELSRAESEQMPSLAVEPVHVNTVLKQVIQNFEVLQTEFEFDIQLYAEEAYVAIPTPYLEQIMIIILDNAIKYTKANDKYICIQTNMQRENITIRIIDHGVGIPESDLPYVLNRFYRVDKARSRKQGGNGLGLSIARRLVEKYHGNIILESKEKEGTSVTISFPYVLHENEK</sequence>
<evidence type="ECO:0000256" key="13">
    <source>
        <dbReference type="ARBA" id="ARBA00023012"/>
    </source>
</evidence>
<evidence type="ECO:0000256" key="5">
    <source>
        <dbReference type="ARBA" id="ARBA00022475"/>
    </source>
</evidence>
<organism evidence="18 19">
    <name type="scientific">Bacillus pseudomycoides</name>
    <dbReference type="NCBI Taxonomy" id="64104"/>
    <lineage>
        <taxon>Bacteria</taxon>
        <taxon>Bacillati</taxon>
        <taxon>Bacillota</taxon>
        <taxon>Bacilli</taxon>
        <taxon>Bacillales</taxon>
        <taxon>Bacillaceae</taxon>
        <taxon>Bacillus</taxon>
        <taxon>Bacillus cereus group</taxon>
    </lineage>
</organism>
<dbReference type="InterPro" id="IPR005467">
    <property type="entry name" value="His_kinase_dom"/>
</dbReference>
<comment type="catalytic activity">
    <reaction evidence="1">
        <text>ATP + protein L-histidine = ADP + protein N-phospho-L-histidine.</text>
        <dbReference type="EC" id="2.7.13.3"/>
    </reaction>
</comment>
<reference evidence="18" key="1">
    <citation type="submission" date="2019-07" db="EMBL/GenBank/DDBJ databases">
        <title>Phylogenomic Reclassification of ATCC Bacillus Strains and Various Taxa within the Genus Bacillus.</title>
        <authorList>
            <person name="Riojas M.A."/>
            <person name="Frank A.M."/>
            <person name="Fenn S.L."/>
            <person name="King S.P."/>
            <person name="Brower S.M."/>
            <person name="Hazbon M.H."/>
        </authorList>
    </citation>
    <scope>NUCLEOTIDE SEQUENCE</scope>
    <source>
        <strain evidence="18">NR-12239</strain>
    </source>
</reference>
<keyword evidence="13" id="KW-0902">Two-component regulatory system</keyword>
<dbReference type="PANTHER" id="PTHR45528:SF12">
    <property type="entry name" value="SENSOR HISTIDINE KINASE ARSS"/>
    <property type="match status" value="1"/>
</dbReference>
<dbReference type="PRINTS" id="PR00344">
    <property type="entry name" value="BCTRLSENSOR"/>
</dbReference>
<keyword evidence="7" id="KW-0808">Transferase</keyword>
<dbReference type="CDD" id="cd00082">
    <property type="entry name" value="HisKA"/>
    <property type="match status" value="1"/>
</dbReference>
<evidence type="ECO:0000313" key="19">
    <source>
        <dbReference type="Proteomes" id="UP001248134"/>
    </source>
</evidence>
<dbReference type="InterPro" id="IPR004358">
    <property type="entry name" value="Sig_transdc_His_kin-like_C"/>
</dbReference>
<evidence type="ECO:0000256" key="11">
    <source>
        <dbReference type="ARBA" id="ARBA00022840"/>
    </source>
</evidence>
<dbReference type="Gene3D" id="3.30.565.10">
    <property type="entry name" value="Histidine kinase-like ATPase, C-terminal domain"/>
    <property type="match status" value="1"/>
</dbReference>
<proteinExistence type="predicted"/>
<dbReference type="PANTHER" id="PTHR45528">
    <property type="entry name" value="SENSOR HISTIDINE KINASE CPXA"/>
    <property type="match status" value="1"/>
</dbReference>
<keyword evidence="5" id="KW-1003">Cell membrane</keyword>
<dbReference type="SUPFAM" id="SSF55874">
    <property type="entry name" value="ATPase domain of HSP90 chaperone/DNA topoisomerase II/histidine kinase"/>
    <property type="match status" value="1"/>
</dbReference>
<dbReference type="InterPro" id="IPR050398">
    <property type="entry name" value="HssS/ArlS-like"/>
</dbReference>
<dbReference type="InterPro" id="IPR041610">
    <property type="entry name" value="ArlS_N"/>
</dbReference>